<evidence type="ECO:0000259" key="3">
    <source>
        <dbReference type="PROSITE" id="PS50158"/>
    </source>
</evidence>
<dbReference type="GO" id="GO:0006508">
    <property type="term" value="P:proteolysis"/>
    <property type="evidence" value="ECO:0007669"/>
    <property type="project" value="InterPro"/>
</dbReference>
<dbReference type="InterPro" id="IPR001995">
    <property type="entry name" value="Peptidase_A2_cat"/>
</dbReference>
<dbReference type="SUPFAM" id="SSF57756">
    <property type="entry name" value="Retrovirus zinc finger-like domains"/>
    <property type="match status" value="1"/>
</dbReference>
<gene>
    <name evidence="5" type="ORF">AVEN_138512_1</name>
</gene>
<evidence type="ECO:0000313" key="5">
    <source>
        <dbReference type="EMBL" id="GBO04516.1"/>
    </source>
</evidence>
<dbReference type="AlphaFoldDB" id="A0A4Y2TYV6"/>
<evidence type="ECO:0000256" key="1">
    <source>
        <dbReference type="ARBA" id="ARBA00022801"/>
    </source>
</evidence>
<name>A0A4Y2TYV6_ARAVE</name>
<dbReference type="Gene3D" id="4.10.60.10">
    <property type="entry name" value="Zinc finger, CCHC-type"/>
    <property type="match status" value="1"/>
</dbReference>
<comment type="caution">
    <text evidence="5">The sequence shown here is derived from an EMBL/GenBank/DDBJ whole genome shotgun (WGS) entry which is preliminary data.</text>
</comment>
<dbReference type="GO" id="GO:0004190">
    <property type="term" value="F:aspartic-type endopeptidase activity"/>
    <property type="evidence" value="ECO:0007669"/>
    <property type="project" value="InterPro"/>
</dbReference>
<dbReference type="GO" id="GO:0008270">
    <property type="term" value="F:zinc ion binding"/>
    <property type="evidence" value="ECO:0007669"/>
    <property type="project" value="UniProtKB-KW"/>
</dbReference>
<keyword evidence="2" id="KW-0863">Zinc-finger</keyword>
<evidence type="ECO:0008006" key="7">
    <source>
        <dbReference type="Google" id="ProtNLM"/>
    </source>
</evidence>
<dbReference type="Proteomes" id="UP000499080">
    <property type="component" value="Unassembled WGS sequence"/>
</dbReference>
<dbReference type="EMBL" id="BGPR01031431">
    <property type="protein sequence ID" value="GBO04516.1"/>
    <property type="molecule type" value="Genomic_DNA"/>
</dbReference>
<proteinExistence type="predicted"/>
<keyword evidence="6" id="KW-1185">Reference proteome</keyword>
<keyword evidence="1" id="KW-0378">Hydrolase</keyword>
<feature type="domain" description="Peptidase A2" evidence="4">
    <location>
        <begin position="253"/>
        <end position="290"/>
    </location>
</feature>
<protein>
    <recommendedName>
        <fullName evidence="7">CCHC-type domain-containing protein</fullName>
    </recommendedName>
</protein>
<dbReference type="OrthoDB" id="3863715at2759"/>
<dbReference type="InterPro" id="IPR001878">
    <property type="entry name" value="Znf_CCHC"/>
</dbReference>
<sequence length="386" mass="43568">MATLNDFPKIAKSLKTSNKNQIQLLHRLIIGEEGDRLNRSRLRKFSGFPSDFQFEETKQKVVAEFSLKDLIAKCNLLHLEFYTDLDKCDTILTHLSDHSLLTTEASDFSETEDLDESEPKLTDSLQSEKLKIYEKLFNTSRTFRPNNDKKFDDPTHAAKFDRKRTRNPQAVCYSCGLTGHKSTQCTNKPHGKQCYGCKNFGHIHTNCPQNSRNSASKSDSKLATPARTVNQISAQNFPQNLMHVDITLSGIQLTALSDTGSQAAIINEKTYLRIGSKPLYPSQITFSGIGRNTVQSIGFFQDSITVQNLTLPAKIHVLSDDTLPLDVLIGIDFLQQTQFTFDKDGIRFCSNNDEYFLLHVANVIDDCPFDLSHVSVIQILEMNCHH</sequence>
<evidence type="ECO:0000256" key="2">
    <source>
        <dbReference type="PROSITE-ProRule" id="PRU00047"/>
    </source>
</evidence>
<keyword evidence="2" id="KW-0862">Zinc</keyword>
<dbReference type="GO" id="GO:0003676">
    <property type="term" value="F:nucleic acid binding"/>
    <property type="evidence" value="ECO:0007669"/>
    <property type="project" value="InterPro"/>
</dbReference>
<dbReference type="Gene3D" id="2.40.70.10">
    <property type="entry name" value="Acid Proteases"/>
    <property type="match status" value="1"/>
</dbReference>
<evidence type="ECO:0000259" key="4">
    <source>
        <dbReference type="PROSITE" id="PS50175"/>
    </source>
</evidence>
<dbReference type="PROSITE" id="PS50158">
    <property type="entry name" value="ZF_CCHC"/>
    <property type="match status" value="2"/>
</dbReference>
<dbReference type="InterPro" id="IPR021109">
    <property type="entry name" value="Peptidase_aspartic_dom_sf"/>
</dbReference>
<evidence type="ECO:0000313" key="6">
    <source>
        <dbReference type="Proteomes" id="UP000499080"/>
    </source>
</evidence>
<dbReference type="SMART" id="SM00343">
    <property type="entry name" value="ZnF_C2HC"/>
    <property type="match status" value="2"/>
</dbReference>
<dbReference type="SUPFAM" id="SSF50630">
    <property type="entry name" value="Acid proteases"/>
    <property type="match status" value="1"/>
</dbReference>
<dbReference type="CDD" id="cd00303">
    <property type="entry name" value="retropepsin_like"/>
    <property type="match status" value="1"/>
</dbReference>
<feature type="domain" description="CCHC-type" evidence="3">
    <location>
        <begin position="172"/>
        <end position="187"/>
    </location>
</feature>
<keyword evidence="2" id="KW-0479">Metal-binding</keyword>
<dbReference type="Pfam" id="PF00098">
    <property type="entry name" value="zf-CCHC"/>
    <property type="match status" value="1"/>
</dbReference>
<accession>A0A4Y2TYV6</accession>
<dbReference type="PROSITE" id="PS50175">
    <property type="entry name" value="ASP_PROT_RETROV"/>
    <property type="match status" value="1"/>
</dbReference>
<feature type="domain" description="CCHC-type" evidence="3">
    <location>
        <begin position="194"/>
        <end position="209"/>
    </location>
</feature>
<organism evidence="5 6">
    <name type="scientific">Araneus ventricosus</name>
    <name type="common">Orbweaver spider</name>
    <name type="synonym">Epeira ventricosa</name>
    <dbReference type="NCBI Taxonomy" id="182803"/>
    <lineage>
        <taxon>Eukaryota</taxon>
        <taxon>Metazoa</taxon>
        <taxon>Ecdysozoa</taxon>
        <taxon>Arthropoda</taxon>
        <taxon>Chelicerata</taxon>
        <taxon>Arachnida</taxon>
        <taxon>Araneae</taxon>
        <taxon>Araneomorphae</taxon>
        <taxon>Entelegynae</taxon>
        <taxon>Araneoidea</taxon>
        <taxon>Araneidae</taxon>
        <taxon>Araneus</taxon>
    </lineage>
</organism>
<reference evidence="5 6" key="1">
    <citation type="journal article" date="2019" name="Sci. Rep.">
        <title>Orb-weaving spider Araneus ventricosus genome elucidates the spidroin gene catalogue.</title>
        <authorList>
            <person name="Kono N."/>
            <person name="Nakamura H."/>
            <person name="Ohtoshi R."/>
            <person name="Moran D.A.P."/>
            <person name="Shinohara A."/>
            <person name="Yoshida Y."/>
            <person name="Fujiwara M."/>
            <person name="Mori M."/>
            <person name="Tomita M."/>
            <person name="Arakawa K."/>
        </authorList>
    </citation>
    <scope>NUCLEOTIDE SEQUENCE [LARGE SCALE GENOMIC DNA]</scope>
</reference>
<dbReference type="InterPro" id="IPR036875">
    <property type="entry name" value="Znf_CCHC_sf"/>
</dbReference>
<dbReference type="Pfam" id="PF13975">
    <property type="entry name" value="gag-asp_proteas"/>
    <property type="match status" value="1"/>
</dbReference>